<accession>A0A379QUF4</accession>
<proteinExistence type="predicted"/>
<evidence type="ECO:0000313" key="2">
    <source>
        <dbReference type="EMBL" id="SUF59156.1"/>
    </source>
</evidence>
<organism evidence="2 3">
    <name type="scientific">Salmonella enterica</name>
    <name type="common">Salmonella choleraesuis</name>
    <dbReference type="NCBI Taxonomy" id="28901"/>
    <lineage>
        <taxon>Bacteria</taxon>
        <taxon>Pseudomonadati</taxon>
        <taxon>Pseudomonadota</taxon>
        <taxon>Gammaproteobacteria</taxon>
        <taxon>Enterobacterales</taxon>
        <taxon>Enterobacteriaceae</taxon>
        <taxon>Salmonella</taxon>
    </lineage>
</organism>
<name>A0A379QUF4_SALER</name>
<dbReference type="Proteomes" id="UP000254597">
    <property type="component" value="Unassembled WGS sequence"/>
</dbReference>
<dbReference type="EMBL" id="UGWP01000004">
    <property type="protein sequence ID" value="SUF59156.1"/>
    <property type="molecule type" value="Genomic_DNA"/>
</dbReference>
<gene>
    <name evidence="2" type="ORF">NCTC10252_04510</name>
</gene>
<feature type="region of interest" description="Disordered" evidence="1">
    <location>
        <begin position="1"/>
        <end position="38"/>
    </location>
</feature>
<reference evidence="2 3" key="1">
    <citation type="submission" date="2018-06" db="EMBL/GenBank/DDBJ databases">
        <authorList>
            <consortium name="Pathogen Informatics"/>
            <person name="Doyle S."/>
        </authorList>
    </citation>
    <scope>NUCLEOTIDE SEQUENCE [LARGE SCALE GENOMIC DNA]</scope>
    <source>
        <strain evidence="2 3">NCTC10252</strain>
    </source>
</reference>
<protein>
    <submittedName>
        <fullName evidence="2">Uncharacterized protein</fullName>
    </submittedName>
</protein>
<feature type="compositionally biased region" description="Polar residues" evidence="1">
    <location>
        <begin position="17"/>
        <end position="27"/>
    </location>
</feature>
<dbReference type="AlphaFoldDB" id="A0A379QUF4"/>
<sequence length="38" mass="4407">MANCARWRNSGHDDDTSITVHHQNLTDTSEKQKLSRRP</sequence>
<feature type="compositionally biased region" description="Basic and acidic residues" evidence="1">
    <location>
        <begin position="28"/>
        <end position="38"/>
    </location>
</feature>
<evidence type="ECO:0000256" key="1">
    <source>
        <dbReference type="SAM" id="MobiDB-lite"/>
    </source>
</evidence>
<evidence type="ECO:0000313" key="3">
    <source>
        <dbReference type="Proteomes" id="UP000254597"/>
    </source>
</evidence>